<feature type="domain" description="Fungal-type protein kinase" evidence="1">
    <location>
        <begin position="2"/>
        <end position="138"/>
    </location>
</feature>
<protein>
    <recommendedName>
        <fullName evidence="1">Fungal-type protein kinase domain-containing protein</fullName>
    </recommendedName>
</protein>
<keyword evidence="3" id="KW-1185">Reference proteome</keyword>
<evidence type="ECO:0000259" key="1">
    <source>
        <dbReference type="Pfam" id="PF17667"/>
    </source>
</evidence>
<dbReference type="EMBL" id="MU151643">
    <property type="protein sequence ID" value="KAF9442384.1"/>
    <property type="molecule type" value="Genomic_DNA"/>
</dbReference>
<dbReference type="AlphaFoldDB" id="A0A9P5X0H5"/>
<sequence>ITIEGTRMSVSVWYFCCSHSVKLAAFDFTVDIKSFIQVFVSLLFAMPKGIGYDPTIHQVTYNEGFHYIYKLVTNEGMKYFRTVEPLFNSQVLCITGRKTHVWRAIKVCGLEDLDAKDDAPEVALRDVWLDTNLATEKEKQKKIFAALGKIKESDYDWALESFHQHLNEIFKSNQCYAQS</sequence>
<comment type="caution">
    <text evidence="2">The sequence shown here is derived from an EMBL/GenBank/DDBJ whole genome shotgun (WGS) entry which is preliminary data.</text>
</comment>
<dbReference type="InterPro" id="IPR040976">
    <property type="entry name" value="Pkinase_fungal"/>
</dbReference>
<reference evidence="2" key="1">
    <citation type="submission" date="2020-11" db="EMBL/GenBank/DDBJ databases">
        <authorList>
            <consortium name="DOE Joint Genome Institute"/>
            <person name="Ahrendt S."/>
            <person name="Riley R."/>
            <person name="Andreopoulos W."/>
            <person name="Labutti K."/>
            <person name="Pangilinan J."/>
            <person name="Ruiz-Duenas F.J."/>
            <person name="Barrasa J.M."/>
            <person name="Sanchez-Garcia M."/>
            <person name="Camarero S."/>
            <person name="Miyauchi S."/>
            <person name="Serrano A."/>
            <person name="Linde D."/>
            <person name="Babiker R."/>
            <person name="Drula E."/>
            <person name="Ayuso-Fernandez I."/>
            <person name="Pacheco R."/>
            <person name="Padilla G."/>
            <person name="Ferreira P."/>
            <person name="Barriuso J."/>
            <person name="Kellner H."/>
            <person name="Castanera R."/>
            <person name="Alfaro M."/>
            <person name="Ramirez L."/>
            <person name="Pisabarro A.G."/>
            <person name="Kuo A."/>
            <person name="Tritt A."/>
            <person name="Lipzen A."/>
            <person name="He G."/>
            <person name="Yan M."/>
            <person name="Ng V."/>
            <person name="Cullen D."/>
            <person name="Martin F."/>
            <person name="Rosso M.-N."/>
            <person name="Henrissat B."/>
            <person name="Hibbett D."/>
            <person name="Martinez A.T."/>
            <person name="Grigoriev I.V."/>
        </authorList>
    </citation>
    <scope>NUCLEOTIDE SEQUENCE</scope>
    <source>
        <strain evidence="2">MF-IS2</strain>
    </source>
</reference>
<organism evidence="2 3">
    <name type="scientific">Macrolepiota fuliginosa MF-IS2</name>
    <dbReference type="NCBI Taxonomy" id="1400762"/>
    <lineage>
        <taxon>Eukaryota</taxon>
        <taxon>Fungi</taxon>
        <taxon>Dikarya</taxon>
        <taxon>Basidiomycota</taxon>
        <taxon>Agaricomycotina</taxon>
        <taxon>Agaricomycetes</taxon>
        <taxon>Agaricomycetidae</taxon>
        <taxon>Agaricales</taxon>
        <taxon>Agaricineae</taxon>
        <taxon>Agaricaceae</taxon>
        <taxon>Macrolepiota</taxon>
    </lineage>
</organism>
<dbReference type="OrthoDB" id="3260094at2759"/>
<name>A0A9P5X0H5_9AGAR</name>
<evidence type="ECO:0000313" key="3">
    <source>
        <dbReference type="Proteomes" id="UP000807342"/>
    </source>
</evidence>
<accession>A0A9P5X0H5</accession>
<dbReference type="Proteomes" id="UP000807342">
    <property type="component" value="Unassembled WGS sequence"/>
</dbReference>
<dbReference type="Pfam" id="PF17667">
    <property type="entry name" value="Pkinase_fungal"/>
    <property type="match status" value="1"/>
</dbReference>
<proteinExistence type="predicted"/>
<feature type="non-terminal residue" evidence="2">
    <location>
        <position position="1"/>
    </location>
</feature>
<gene>
    <name evidence="2" type="ORF">P691DRAFT_681585</name>
</gene>
<evidence type="ECO:0000313" key="2">
    <source>
        <dbReference type="EMBL" id="KAF9442384.1"/>
    </source>
</evidence>